<evidence type="ECO:0000259" key="3">
    <source>
        <dbReference type="PROSITE" id="PS50891"/>
    </source>
</evidence>
<protein>
    <recommendedName>
        <fullName evidence="3">LOB domain-containing protein</fullName>
    </recommendedName>
</protein>
<gene>
    <name evidence="4" type="ORF">H5410_034822</name>
</gene>
<dbReference type="EMBL" id="JACXVP010000006">
    <property type="protein sequence ID" value="KAG5603452.1"/>
    <property type="molecule type" value="Genomic_DNA"/>
</dbReference>
<dbReference type="AlphaFoldDB" id="A0A9J5YWJ4"/>
<proteinExistence type="inferred from homology"/>
<feature type="domain" description="LOB" evidence="3">
    <location>
        <begin position="33"/>
        <end position="134"/>
    </location>
</feature>
<accession>A0A9J5YWJ4</accession>
<evidence type="ECO:0000256" key="1">
    <source>
        <dbReference type="ARBA" id="ARBA00005474"/>
    </source>
</evidence>
<dbReference type="InterPro" id="IPR004883">
    <property type="entry name" value="LOB"/>
</dbReference>
<reference evidence="4 5" key="1">
    <citation type="submission" date="2020-09" db="EMBL/GenBank/DDBJ databases">
        <title>De no assembly of potato wild relative species, Solanum commersonii.</title>
        <authorList>
            <person name="Cho K."/>
        </authorList>
    </citation>
    <scope>NUCLEOTIDE SEQUENCE [LARGE SCALE GENOMIC DNA]</scope>
    <source>
        <strain evidence="4">LZ3.2</strain>
        <tissue evidence="4">Leaf</tissue>
    </source>
</reference>
<evidence type="ECO:0000313" key="5">
    <source>
        <dbReference type="Proteomes" id="UP000824120"/>
    </source>
</evidence>
<feature type="non-terminal residue" evidence="4">
    <location>
        <position position="1"/>
    </location>
</feature>
<evidence type="ECO:0000256" key="2">
    <source>
        <dbReference type="SAM" id="Coils"/>
    </source>
</evidence>
<dbReference type="Pfam" id="PF03195">
    <property type="entry name" value="LOB"/>
    <property type="match status" value="1"/>
</dbReference>
<organism evidence="4 5">
    <name type="scientific">Solanum commersonii</name>
    <name type="common">Commerson's wild potato</name>
    <name type="synonym">Commerson's nightshade</name>
    <dbReference type="NCBI Taxonomy" id="4109"/>
    <lineage>
        <taxon>Eukaryota</taxon>
        <taxon>Viridiplantae</taxon>
        <taxon>Streptophyta</taxon>
        <taxon>Embryophyta</taxon>
        <taxon>Tracheophyta</taxon>
        <taxon>Spermatophyta</taxon>
        <taxon>Magnoliopsida</taxon>
        <taxon>eudicotyledons</taxon>
        <taxon>Gunneridae</taxon>
        <taxon>Pentapetalae</taxon>
        <taxon>asterids</taxon>
        <taxon>lamiids</taxon>
        <taxon>Solanales</taxon>
        <taxon>Solanaceae</taxon>
        <taxon>Solanoideae</taxon>
        <taxon>Solaneae</taxon>
        <taxon>Solanum</taxon>
    </lineage>
</organism>
<dbReference type="PANTHER" id="PTHR31301:SF74">
    <property type="entry name" value="LOB DOMAIN-CONTAINING PROTEIN 24-LIKE"/>
    <property type="match status" value="1"/>
</dbReference>
<evidence type="ECO:0000313" key="4">
    <source>
        <dbReference type="EMBL" id="KAG5603452.1"/>
    </source>
</evidence>
<name>A0A9J5YWJ4_SOLCO</name>
<dbReference type="Proteomes" id="UP000824120">
    <property type="component" value="Chromosome 6"/>
</dbReference>
<feature type="coiled-coil region" evidence="2">
    <location>
        <begin position="113"/>
        <end position="140"/>
    </location>
</feature>
<sequence>GIIKQPKSPTRFFVLKSFFLNTKDFENLIMSSKRCAACKQLRRRCPSDCIFLPYFPPNNPQRFSFVHRIYGASNVGKLLQQVQEHQRADVADSLYYEAYCRIKSPVYGCVEIISILHEEIDRLERELAKLQAEISLVKGQTQIEGQLAQGQQVELSSSFDLSTATPWFY</sequence>
<dbReference type="PANTHER" id="PTHR31301">
    <property type="entry name" value="LOB DOMAIN-CONTAINING PROTEIN 4-RELATED"/>
    <property type="match status" value="1"/>
</dbReference>
<keyword evidence="2" id="KW-0175">Coiled coil</keyword>
<comment type="similarity">
    <text evidence="1">Belongs to the LOB domain-containing protein family.</text>
</comment>
<dbReference type="PROSITE" id="PS50891">
    <property type="entry name" value="LOB"/>
    <property type="match status" value="1"/>
</dbReference>
<comment type="caution">
    <text evidence="4">The sequence shown here is derived from an EMBL/GenBank/DDBJ whole genome shotgun (WGS) entry which is preliminary data.</text>
</comment>
<dbReference type="OrthoDB" id="684652at2759"/>
<keyword evidence="5" id="KW-1185">Reference proteome</keyword>